<proteinExistence type="predicted"/>
<evidence type="ECO:0000256" key="3">
    <source>
        <dbReference type="SAM" id="MobiDB-lite"/>
    </source>
</evidence>
<organism evidence="6 7">
    <name type="scientific">Hoeflea algicola</name>
    <dbReference type="NCBI Taxonomy" id="2983763"/>
    <lineage>
        <taxon>Bacteria</taxon>
        <taxon>Pseudomonadati</taxon>
        <taxon>Pseudomonadota</taxon>
        <taxon>Alphaproteobacteria</taxon>
        <taxon>Hyphomicrobiales</taxon>
        <taxon>Rhizobiaceae</taxon>
        <taxon>Hoeflea</taxon>
    </lineage>
</organism>
<dbReference type="EC" id="2.7.7.65" evidence="1"/>
<dbReference type="SUPFAM" id="SSF55073">
    <property type="entry name" value="Nucleotide cyclase"/>
    <property type="match status" value="1"/>
</dbReference>
<dbReference type="GO" id="GO:0052621">
    <property type="term" value="F:diguanylate cyclase activity"/>
    <property type="evidence" value="ECO:0007669"/>
    <property type="project" value="UniProtKB-EC"/>
</dbReference>
<feature type="region of interest" description="Disordered" evidence="3">
    <location>
        <begin position="475"/>
        <end position="502"/>
    </location>
</feature>
<keyword evidence="6" id="KW-0808">Transferase</keyword>
<evidence type="ECO:0000256" key="4">
    <source>
        <dbReference type="SAM" id="Phobius"/>
    </source>
</evidence>
<dbReference type="Pfam" id="PF05228">
    <property type="entry name" value="CHASE4"/>
    <property type="match status" value="1"/>
</dbReference>
<evidence type="ECO:0000256" key="1">
    <source>
        <dbReference type="ARBA" id="ARBA00012528"/>
    </source>
</evidence>
<gene>
    <name evidence="6" type="ORF">OEG84_00430</name>
</gene>
<feature type="transmembrane region" description="Helical" evidence="4">
    <location>
        <begin position="275"/>
        <end position="295"/>
    </location>
</feature>
<dbReference type="EMBL" id="JAOVZR010000001">
    <property type="protein sequence ID" value="MCY0146221.1"/>
    <property type="molecule type" value="Genomic_DNA"/>
</dbReference>
<evidence type="ECO:0000313" key="6">
    <source>
        <dbReference type="EMBL" id="MCY0146221.1"/>
    </source>
</evidence>
<dbReference type="Pfam" id="PF00990">
    <property type="entry name" value="GGDEF"/>
    <property type="match status" value="1"/>
</dbReference>
<sequence>MMFNHTARPNITIAVYALCLAVLTAFAVSNLQILSFAGGVADDVRSEVEQHLMQAEIDRQIDVLFRDQSQISYWDKTVTALGGGVDQKFVQDEIADWLWEDFGIESSVVIQPDGTPLLSVFRSLVMDPAAGLPYVARNRDLVEAARQKYLAHRTPRNGGFVVTGTPARFSPPFHASDVRIVDGQFGVVTAQAIIPDDEEVLPDGMPQVLLTFKPLSKEMLAGIGESLGLEDLSVAPVAAPVEGRSSMVVSQLAGQPPLAASWKVELPSSIIWNRAIGPLVASFVVVTVALLMVALRYGRAIQALQQSEARNRHRATHDNLTGLPNRLQFDQALDAIIAERRQNRCAILCLDLDKFKAVNDTHGHQAGDVVLKTAARRVADAVGETGMTARVGGDEFIILLWDNLERANVLDLCDTIITSVCQDIAFEGGVARIGASVGVAWWPDDALSAKNIIRSADEALYRAKDNGRGQTWFAGDSGDLGAGATERRKPENGVTTKVTVAA</sequence>
<dbReference type="PANTHER" id="PTHR45138:SF9">
    <property type="entry name" value="DIGUANYLATE CYCLASE DGCM-RELATED"/>
    <property type="match status" value="1"/>
</dbReference>
<feature type="domain" description="GGDEF" evidence="5">
    <location>
        <begin position="343"/>
        <end position="476"/>
    </location>
</feature>
<dbReference type="Gene3D" id="3.30.70.270">
    <property type="match status" value="1"/>
</dbReference>
<keyword evidence="6" id="KW-0548">Nucleotidyltransferase</keyword>
<keyword evidence="4" id="KW-0812">Transmembrane</keyword>
<comment type="catalytic activity">
    <reaction evidence="2">
        <text>2 GTP = 3',3'-c-di-GMP + 2 diphosphate</text>
        <dbReference type="Rhea" id="RHEA:24898"/>
        <dbReference type="ChEBI" id="CHEBI:33019"/>
        <dbReference type="ChEBI" id="CHEBI:37565"/>
        <dbReference type="ChEBI" id="CHEBI:58805"/>
        <dbReference type="EC" id="2.7.7.65"/>
    </reaction>
</comment>
<name>A0ABT3Z3C0_9HYPH</name>
<comment type="caution">
    <text evidence="6">The sequence shown here is derived from an EMBL/GenBank/DDBJ whole genome shotgun (WGS) entry which is preliminary data.</text>
</comment>
<evidence type="ECO:0000313" key="7">
    <source>
        <dbReference type="Proteomes" id="UP001073227"/>
    </source>
</evidence>
<dbReference type="PROSITE" id="PS50887">
    <property type="entry name" value="GGDEF"/>
    <property type="match status" value="1"/>
</dbReference>
<keyword evidence="4" id="KW-0472">Membrane</keyword>
<dbReference type="InterPro" id="IPR043128">
    <property type="entry name" value="Rev_trsase/Diguanyl_cyclase"/>
</dbReference>
<keyword evidence="4" id="KW-1133">Transmembrane helix</keyword>
<evidence type="ECO:0000256" key="2">
    <source>
        <dbReference type="ARBA" id="ARBA00034247"/>
    </source>
</evidence>
<dbReference type="Proteomes" id="UP001073227">
    <property type="component" value="Unassembled WGS sequence"/>
</dbReference>
<dbReference type="CDD" id="cd01949">
    <property type="entry name" value="GGDEF"/>
    <property type="match status" value="1"/>
</dbReference>
<dbReference type="InterPro" id="IPR050469">
    <property type="entry name" value="Diguanylate_Cyclase"/>
</dbReference>
<dbReference type="InterPro" id="IPR000160">
    <property type="entry name" value="GGDEF_dom"/>
</dbReference>
<dbReference type="RefSeq" id="WP_267651905.1">
    <property type="nucleotide sequence ID" value="NZ_JAOVZR010000001.1"/>
</dbReference>
<dbReference type="PANTHER" id="PTHR45138">
    <property type="entry name" value="REGULATORY COMPONENTS OF SENSORY TRANSDUCTION SYSTEM"/>
    <property type="match status" value="1"/>
</dbReference>
<dbReference type="InterPro" id="IPR007892">
    <property type="entry name" value="CHASE4"/>
</dbReference>
<dbReference type="InterPro" id="IPR029787">
    <property type="entry name" value="Nucleotide_cyclase"/>
</dbReference>
<keyword evidence="7" id="KW-1185">Reference proteome</keyword>
<accession>A0ABT3Z3C0</accession>
<protein>
    <recommendedName>
        <fullName evidence="1">diguanylate cyclase</fullName>
        <ecNumber evidence="1">2.7.7.65</ecNumber>
    </recommendedName>
</protein>
<feature type="compositionally biased region" description="Polar residues" evidence="3">
    <location>
        <begin position="493"/>
        <end position="502"/>
    </location>
</feature>
<evidence type="ECO:0000259" key="5">
    <source>
        <dbReference type="PROSITE" id="PS50887"/>
    </source>
</evidence>
<dbReference type="NCBIfam" id="TIGR00254">
    <property type="entry name" value="GGDEF"/>
    <property type="match status" value="1"/>
</dbReference>
<reference evidence="6" key="1">
    <citation type="submission" date="2022-10" db="EMBL/GenBank/DDBJ databases">
        <title>Hoeflea sp. G2-23, isolated from marine algae.</title>
        <authorList>
            <person name="Kristyanto S."/>
            <person name="Kim J.M."/>
            <person name="Jeon C.O."/>
        </authorList>
    </citation>
    <scope>NUCLEOTIDE SEQUENCE</scope>
    <source>
        <strain evidence="6">G2-23</strain>
    </source>
</reference>
<dbReference type="SMART" id="SM00267">
    <property type="entry name" value="GGDEF"/>
    <property type="match status" value="1"/>
</dbReference>